<dbReference type="FunFam" id="3.20.20.80:FF:000073">
    <property type="entry name" value="Alpha-1,3-glucan synthase Ags2"/>
    <property type="match status" value="1"/>
</dbReference>
<feature type="transmembrane region" description="Helical" evidence="8">
    <location>
        <begin position="2318"/>
        <end position="2339"/>
    </location>
</feature>
<feature type="region of interest" description="Disordered" evidence="7">
    <location>
        <begin position="1828"/>
        <end position="1861"/>
    </location>
</feature>
<dbReference type="FunFam" id="3.40.50.2000:FF:000052">
    <property type="entry name" value="Alpha-1,3-glucan synthase Ags2"/>
    <property type="match status" value="1"/>
</dbReference>
<dbReference type="Pfam" id="PF08323">
    <property type="entry name" value="Glyco_transf_5"/>
    <property type="match status" value="1"/>
</dbReference>
<gene>
    <name evidence="11" type="ORF">VP1G_08744</name>
</gene>
<dbReference type="PANTHER" id="PTHR47182:SF2">
    <property type="entry name" value="CELL WALL ALPHA-1,3-GLUCAN SYNTHASE AGS1"/>
    <property type="match status" value="1"/>
</dbReference>
<proteinExistence type="inferred from homology"/>
<comment type="catalytic activity">
    <reaction evidence="6">
        <text>[(1-&gt;3)-alpha-D-glucosyl](n) + UDP-alpha-D-glucose = [(1-&gt;3)-alpha-D-glucosyl](n+1) + UDP + H(+)</text>
        <dbReference type="Rhea" id="RHEA:19749"/>
        <dbReference type="Rhea" id="RHEA-COMP:11150"/>
        <dbReference type="Rhea" id="RHEA-COMP:11151"/>
        <dbReference type="ChEBI" id="CHEBI:15378"/>
        <dbReference type="ChEBI" id="CHEBI:28100"/>
        <dbReference type="ChEBI" id="CHEBI:58223"/>
        <dbReference type="ChEBI" id="CHEBI:58885"/>
        <dbReference type="EC" id="2.4.1.183"/>
    </reaction>
</comment>
<dbReference type="SUPFAM" id="SSF51445">
    <property type="entry name" value="(Trans)glycosidases"/>
    <property type="match status" value="1"/>
</dbReference>
<dbReference type="CDD" id="cd03791">
    <property type="entry name" value="GT5_Glycogen_synthase_DULL1-like"/>
    <property type="match status" value="1"/>
</dbReference>
<evidence type="ECO:0000256" key="1">
    <source>
        <dbReference type="ARBA" id="ARBA00006122"/>
    </source>
</evidence>
<feature type="signal peptide" evidence="9">
    <location>
        <begin position="1"/>
        <end position="19"/>
    </location>
</feature>
<accession>A0A194VC30</accession>
<dbReference type="InterPro" id="IPR058655">
    <property type="entry name" value="Mok11-14/Ags1-like"/>
</dbReference>
<evidence type="ECO:0000313" key="11">
    <source>
        <dbReference type="EMBL" id="KUI61557.1"/>
    </source>
</evidence>
<keyword evidence="9" id="KW-0732">Signal</keyword>
<dbReference type="SUPFAM" id="SSF53756">
    <property type="entry name" value="UDP-Glycosyltransferase/glycogen phosphorylase"/>
    <property type="match status" value="1"/>
</dbReference>
<dbReference type="GO" id="GO:0070600">
    <property type="term" value="P:fungal-type cell wall (1-&gt;3)-alpha-glucan biosynthetic process"/>
    <property type="evidence" value="ECO:0007669"/>
    <property type="project" value="TreeGrafter"/>
</dbReference>
<dbReference type="CDD" id="cd11323">
    <property type="entry name" value="AmyAc_AGS"/>
    <property type="match status" value="1"/>
</dbReference>
<evidence type="ECO:0000256" key="2">
    <source>
        <dbReference type="ARBA" id="ARBA00012688"/>
    </source>
</evidence>
<dbReference type="InterPro" id="IPR006047">
    <property type="entry name" value="GH13_cat_dom"/>
</dbReference>
<evidence type="ECO:0000256" key="8">
    <source>
        <dbReference type="SAM" id="Phobius"/>
    </source>
</evidence>
<dbReference type="EC" id="2.4.1.183" evidence="2"/>
<dbReference type="OrthoDB" id="512920at2759"/>
<sequence length="2350" mass="262498">MLVPESLILLLSALIPAQALKYDPEFVDWNLNTNEDATNPLDYSGKWEDHTFHPSPKNWRFPFYTLFLDRYVNGDPTNDNANGTVYEQEVMGTQLRFGGDIQGLVDSLDYIQGMGIKGLYIAGSPFINQPYAADSYSPLDHTLLDQHFGNISAWRNAIEEIHKRNMYVLIDNTVSTMGDLIGFEGYLNVSAPFVPKHEHEALWKTTRRYHDFDFGTKWNTTCDPLPRLYWDNGSEAGSAVYDTFGGCYNGDFDQYGDTEAFGVYPDYRRQVTKFASVQDRLREWVPDVLERLSIFGCLTIQMLDIDGFRYDKATQVTVDAQANYSASLRQCAKNLGKDNFFITGEITGGNTMGSIYLGRGRQPDHYLTDVQGAVNMTNKTAADKDIFIREEGKTALDSAAFHYSIYRNLLRFLGMDGSMEAGYDLPKNWVEAWNDMLLTNDFLNAETGVVDPRHMYGAVNQDVFRWPAITFGIERNLLGLFITTVHLPGIPLLLWGEEQAFYVLDNTASNYMFGRQPIAGSPAWQAHGCYSLPAELYYKMPLNASTKGCEDPTVSYDHRDPSHPVRNIIKHMYHLRDNYPVLSDGFYLQQLNNQTEYIYLPGSSGLGTETGLWSTMRSSFLGIQDLDKETPVWLLYHNRNSTYTYDFTCSDEDKALVSPFASGTTVKNLFFPHQTMDLDDSAVKLGINGSTKSNGCKSSVTLDAYEFRAYVPEELWVPPPPMITKFYPGHDYRIRSAEPRNTLAVEFRSNVQMDCESFTKAVSFSSITESGLTPSLDESSVSCLNVTYNDRPDYSGALASAWSWSANITDLAPGIHQIVISNANTSDLGSSTNSVDRFLIRVGDLDNPIVFPDSANYSTTLLTKDNSGGLTLSHTAPGASSFRYSTNWRSTYSDWLPYEKTTSIEKLPWSGTSEQSWKGEHVIVQYWSKLLGSSSYVQRGDADYDGTARRFPHIFTSGPFNQYGYDAGIHNTMEHTTESMWHWHFMNEWPARFQLSVWGINPDGKPDQSFVYGDTDSDGVLDRLPPSSLVESDINVTTAPAKPYLAYKLVLQDSTLKYGLIPAGNMYQQLVLYILLWVVPLIAGIAAVEAFKRSFYKIKFNEVGVAQPSGFHLLVTKAKDTVMGRSSKEKAAHSVIAGIAAAAGSKRKRVLIATMEYNIDDWGIKIKIGGLGVMAQLMGTALKHQDLIWVVPCVGGIDYPVDTPAEPMYVKIMGQYYEIQVQYHKLENITFVLLDAPVFRKQTKAEPYPPRMDDMESAIYYSAWNQCIAETTRRFPVDLYHINDYHGACAPLYLLPRTIPCALSLHNAEFQGMWPMRTVEESEEVAQVYNLPMEIVKEYVQFGSVFNLLHAGASYLRIHQKGFGAVGVSKKYGDRSFARYPIFWGLSKVGQLPNPDPTDTAEWSKDALAGRQSVTIDKEFEASRGELRRQAQEWAGLEQNPEAELFVFVGRWSLQKGVDLIADIFPWVLEQYPQSQLICIGPMIDLYGKFAALKLAKLMEKYPKRVLSKPEFTALPPYIFSGAEFALIPSRDEPFGLVAVEFGRKGALGVGARVGGLGQMPGWWYTVESTKASHLLHQFKHAIITALKSDTDTRALMRAYSAKQRFPVAEWLERLEKLQQGVTKIHNKEAKKLHKKKPFMSSTKSLLAGNPSKEALNTEIQLQDRVPQWMSEVADTDDDASSVGYHSRFTTVLNSPEDSRPGTPGVDSAMPSAPSTPLPWQAGHAYVEVEPESPRRLSVAPPFAFGMQQNASRASMLSMDEVVGERHDYKLQQTDPFFTDSRGSFYSAFEKKLGSLDAQNSTTELCIEDYLIKSEKNWFNEFRDTKLGRGRGRARSTSPSSRGSRGRSPSRSINGQTNRSRTALALSLGDRHERVPSRLIEATALDPEDKTPSDEEDYERQFELPDDYIPPTGLKKYLQYQIGEWPIYSILLSVSQIIASNSYQITLLTGSVGQTASKLYVVASIYLGATIIWYILSRTVSLKYPLSIPFFFYGAAFVILGVSPYATNSTLKGWLQNVATGFYAFAASSGGITFAFNFGTDGGSTISAWIVRLALIQGVSQMYTVALWAWGSAISAATANHETNAYSLANSPYMLAVCMPVALILWIIGVVLFLGLPDFYNEAPGPVPQLWKTLLKRKTIAWYLLAVVIQNYFLSSVYGRNWFFLFSSSVLPTWVVICLCVGFFLVMWSIVLFILGKVSQSHPWLFPVFSVGLGAPRWAQMFWACSRIGLWLPWAGSAVAGAIASRMLWLWLGLLDGIQGAGIGMILMLTLTRVHVAAAIVAAQVLGSIATIAGRASAPDKLGPGPVFPDLSQGVGNVVGSAWFWVVLLLNLGLCVGYFKFFRKEQVSKP</sequence>
<keyword evidence="4" id="KW-0808">Transferase</keyword>
<evidence type="ECO:0000256" key="6">
    <source>
        <dbReference type="ARBA" id="ARBA00048960"/>
    </source>
</evidence>
<evidence type="ECO:0000256" key="7">
    <source>
        <dbReference type="SAM" id="MobiDB-lite"/>
    </source>
</evidence>
<name>A0A194VC30_CYTMA</name>
<reference evidence="12" key="1">
    <citation type="submission" date="2014-12" db="EMBL/GenBank/DDBJ databases">
        <title>Genome Sequence of Valsa Canker Pathogens Uncovers a Specific Adaption of Colonization on Woody Bark.</title>
        <authorList>
            <person name="Yin Z."/>
            <person name="Liu H."/>
            <person name="Gao X."/>
            <person name="Li Z."/>
            <person name="Song N."/>
            <person name="Ke X."/>
            <person name="Dai Q."/>
            <person name="Wu Y."/>
            <person name="Sun Y."/>
            <person name="Xu J.-R."/>
            <person name="Kang Z.K."/>
            <person name="Wang L."/>
            <person name="Huang L."/>
        </authorList>
    </citation>
    <scope>NUCLEOTIDE SEQUENCE [LARGE SCALE GENOMIC DNA]</scope>
    <source>
        <strain evidence="12">SXYL134</strain>
    </source>
</reference>
<dbReference type="Pfam" id="PF26122">
    <property type="entry name" value="CBM_Mok13"/>
    <property type="match status" value="1"/>
</dbReference>
<dbReference type="PANTHER" id="PTHR47182">
    <property type="entry name" value="CELL WALL ALPHA-1,3-GLUCAN SYNTHASE AGS1-RELATED"/>
    <property type="match status" value="1"/>
</dbReference>
<keyword evidence="8" id="KW-0812">Transmembrane</keyword>
<dbReference type="InterPro" id="IPR058658">
    <property type="entry name" value="Mok11-13/Ags1-like_Ig_2"/>
</dbReference>
<feature type="transmembrane region" description="Helical" evidence="8">
    <location>
        <begin position="2093"/>
        <end position="2119"/>
    </location>
</feature>
<feature type="transmembrane region" description="Helical" evidence="8">
    <location>
        <begin position="2171"/>
        <end position="2195"/>
    </location>
</feature>
<dbReference type="InterPro" id="IPR017853">
    <property type="entry name" value="GH"/>
</dbReference>
<dbReference type="FunFam" id="3.40.50.2000:FF:000058">
    <property type="entry name" value="Alpha-1,3-glucan synthase Ags1"/>
    <property type="match status" value="1"/>
</dbReference>
<dbReference type="InterPro" id="IPR058654">
    <property type="entry name" value="Mok11-14/Ags1-like_TM"/>
</dbReference>
<feature type="transmembrane region" description="Helical" evidence="8">
    <location>
        <begin position="2018"/>
        <end position="2038"/>
    </location>
</feature>
<feature type="transmembrane region" description="Helical" evidence="8">
    <location>
        <begin position="2050"/>
        <end position="2073"/>
    </location>
</feature>
<feature type="transmembrane region" description="Helical" evidence="8">
    <location>
        <begin position="2140"/>
        <end position="2159"/>
    </location>
</feature>
<dbReference type="Pfam" id="PF26108">
    <property type="entry name" value="GH_Mok13"/>
    <property type="match status" value="1"/>
</dbReference>
<dbReference type="InterPro" id="IPR058657">
    <property type="entry name" value="Mok11-13/Ags1-like_Ig"/>
</dbReference>
<dbReference type="Pfam" id="PF26114">
    <property type="entry name" value="Ig_2_Mok13"/>
    <property type="match status" value="1"/>
</dbReference>
<evidence type="ECO:0000313" key="12">
    <source>
        <dbReference type="Proteomes" id="UP000078576"/>
    </source>
</evidence>
<feature type="transmembrane region" description="Helical" evidence="8">
    <location>
        <begin position="2202"/>
        <end position="2219"/>
    </location>
</feature>
<keyword evidence="8" id="KW-1133">Transmembrane helix</keyword>
<dbReference type="STRING" id="694573.A0A194VC30"/>
<keyword evidence="5" id="KW-0961">Cell wall biogenesis/degradation</keyword>
<dbReference type="GO" id="GO:0047657">
    <property type="term" value="F:alpha-1,3-glucan synthase activity"/>
    <property type="evidence" value="ECO:0007669"/>
    <property type="project" value="UniProtKB-EC"/>
</dbReference>
<protein>
    <recommendedName>
        <fullName evidence="2">alpha-1,3-glucan synthase</fullName>
        <ecNumber evidence="2">2.4.1.183</ecNumber>
    </recommendedName>
</protein>
<evidence type="ECO:0000256" key="3">
    <source>
        <dbReference type="ARBA" id="ARBA00022676"/>
    </source>
</evidence>
<dbReference type="InterPro" id="IPR058659">
    <property type="entry name" value="Mok11-13/Ags1-like_CBM"/>
</dbReference>
<keyword evidence="8" id="KW-0472">Membrane</keyword>
<feature type="region of interest" description="Disordered" evidence="7">
    <location>
        <begin position="1692"/>
        <end position="1717"/>
    </location>
</feature>
<dbReference type="Pfam" id="PF26127">
    <property type="entry name" value="12TM_Mok13"/>
    <property type="match status" value="1"/>
</dbReference>
<dbReference type="EMBL" id="KN714780">
    <property type="protein sequence ID" value="KUI61557.1"/>
    <property type="molecule type" value="Genomic_DNA"/>
</dbReference>
<dbReference type="Pfam" id="PF00128">
    <property type="entry name" value="Alpha-amylase"/>
    <property type="match status" value="1"/>
</dbReference>
<evidence type="ECO:0000256" key="4">
    <source>
        <dbReference type="ARBA" id="ARBA00022679"/>
    </source>
</evidence>
<feature type="domain" description="Glycosyl hydrolase family 13 catalytic" evidence="10">
    <location>
        <begin position="65"/>
        <end position="519"/>
    </location>
</feature>
<feature type="chain" id="PRO_5008266418" description="alpha-1,3-glucan synthase" evidence="9">
    <location>
        <begin position="20"/>
        <end position="2350"/>
    </location>
</feature>
<evidence type="ECO:0000256" key="5">
    <source>
        <dbReference type="ARBA" id="ARBA00023316"/>
    </source>
</evidence>
<dbReference type="SMART" id="SM00642">
    <property type="entry name" value="Aamy"/>
    <property type="match status" value="1"/>
</dbReference>
<feature type="transmembrane region" description="Helical" evidence="8">
    <location>
        <begin position="1957"/>
        <end position="1976"/>
    </location>
</feature>
<dbReference type="InterPro" id="IPR058656">
    <property type="entry name" value="Mok11-13/Ags1-like_GH"/>
</dbReference>
<feature type="transmembrane region" description="Helical" evidence="8">
    <location>
        <begin position="1988"/>
        <end position="2006"/>
    </location>
</feature>
<evidence type="ECO:0000256" key="9">
    <source>
        <dbReference type="SAM" id="SignalP"/>
    </source>
</evidence>
<evidence type="ECO:0000259" key="10">
    <source>
        <dbReference type="SMART" id="SM00642"/>
    </source>
</evidence>
<keyword evidence="3" id="KW-0328">Glycosyltransferase</keyword>
<dbReference type="Proteomes" id="UP000078576">
    <property type="component" value="Unassembled WGS sequence"/>
</dbReference>
<feature type="transmembrane region" description="Helical" evidence="8">
    <location>
        <begin position="2276"/>
        <end position="2298"/>
    </location>
</feature>
<feature type="compositionally biased region" description="Low complexity" evidence="7">
    <location>
        <begin position="1835"/>
        <end position="1852"/>
    </location>
</feature>
<dbReference type="Pfam" id="PF26111">
    <property type="entry name" value="Ig_Mok13"/>
    <property type="match status" value="1"/>
</dbReference>
<dbReference type="Gene3D" id="3.40.50.2000">
    <property type="entry name" value="Glycogen Phosphorylase B"/>
    <property type="match status" value="2"/>
</dbReference>
<dbReference type="InterPro" id="IPR013534">
    <property type="entry name" value="Starch_synth_cat_dom"/>
</dbReference>
<comment type="similarity">
    <text evidence="1">Belongs to the glycosyltransferase group 1 family.</text>
</comment>
<dbReference type="Gene3D" id="3.20.20.80">
    <property type="entry name" value="Glycosidases"/>
    <property type="match status" value="2"/>
</dbReference>
<keyword evidence="12" id="KW-1185">Reference proteome</keyword>
<organism evidence="11 12">
    <name type="scientific">Cytospora mali</name>
    <name type="common">Apple Valsa canker fungus</name>
    <name type="synonym">Valsa mali</name>
    <dbReference type="NCBI Taxonomy" id="578113"/>
    <lineage>
        <taxon>Eukaryota</taxon>
        <taxon>Fungi</taxon>
        <taxon>Dikarya</taxon>
        <taxon>Ascomycota</taxon>
        <taxon>Pezizomycotina</taxon>
        <taxon>Sordariomycetes</taxon>
        <taxon>Sordariomycetidae</taxon>
        <taxon>Diaporthales</taxon>
        <taxon>Cytosporaceae</taxon>
        <taxon>Cytospora</taxon>
    </lineage>
</organism>
<dbReference type="GO" id="GO:0009277">
    <property type="term" value="C:fungal-type cell wall"/>
    <property type="evidence" value="ECO:0007669"/>
    <property type="project" value="TreeGrafter"/>
</dbReference>